<protein>
    <submittedName>
        <fullName evidence="1">Uncharacterized protein</fullName>
    </submittedName>
</protein>
<name>A0A0A1DH27_NOCSI</name>
<dbReference type="Proteomes" id="UP000030300">
    <property type="component" value="Chromosome"/>
</dbReference>
<dbReference type="KEGG" id="psim:KR76_01905"/>
<sequence>MLAECKAKRRIVELHEPGPGAWCSETCDSESPIGCDTLLALASVYADCPDFNPAWRT</sequence>
<accession>A0A0A1DH27</accession>
<evidence type="ECO:0000313" key="2">
    <source>
        <dbReference type="Proteomes" id="UP000030300"/>
    </source>
</evidence>
<reference evidence="1 2" key="1">
    <citation type="journal article" date="2015" name="Genome Announc.">
        <title>Complete Genome Sequence of Steroid-Transforming Nocardioides simplex VKM Ac-2033D.</title>
        <authorList>
            <person name="Shtratnikova V.Y."/>
            <person name="Schelkunov M.I."/>
            <person name="Pekov Y.A."/>
            <person name="Fokina V.V."/>
            <person name="Logacheva M.D."/>
            <person name="Sokolov S.L."/>
            <person name="Bragin E.Y."/>
            <person name="Ashapkin V.V."/>
            <person name="Donova M.V."/>
        </authorList>
    </citation>
    <scope>NUCLEOTIDE SEQUENCE [LARGE SCALE GENOMIC DNA]</scope>
    <source>
        <strain evidence="1 2">VKM Ac-2033D</strain>
    </source>
</reference>
<evidence type="ECO:0000313" key="1">
    <source>
        <dbReference type="EMBL" id="AIY15833.2"/>
    </source>
</evidence>
<dbReference type="HOGENOM" id="CLU_2992178_0_0_11"/>
<dbReference type="Pfam" id="PF19730">
    <property type="entry name" value="DUF6221"/>
    <property type="match status" value="1"/>
</dbReference>
<dbReference type="STRING" id="2045.KR76_01905"/>
<dbReference type="AlphaFoldDB" id="A0A0A1DH27"/>
<gene>
    <name evidence="1" type="ORF">KR76_01905</name>
</gene>
<proteinExistence type="predicted"/>
<organism evidence="1 2">
    <name type="scientific">Nocardioides simplex</name>
    <name type="common">Arthrobacter simplex</name>
    <dbReference type="NCBI Taxonomy" id="2045"/>
    <lineage>
        <taxon>Bacteria</taxon>
        <taxon>Bacillati</taxon>
        <taxon>Actinomycetota</taxon>
        <taxon>Actinomycetes</taxon>
        <taxon>Propionibacteriales</taxon>
        <taxon>Nocardioidaceae</taxon>
        <taxon>Pimelobacter</taxon>
    </lineage>
</organism>
<keyword evidence="2" id="KW-1185">Reference proteome</keyword>
<dbReference type="EMBL" id="CP009896">
    <property type="protein sequence ID" value="AIY15833.2"/>
    <property type="molecule type" value="Genomic_DNA"/>
</dbReference>
<dbReference type="InterPro" id="IPR046193">
    <property type="entry name" value="DUF6221"/>
</dbReference>